<feature type="domain" description="Pterin-binding" evidence="12">
    <location>
        <begin position="80"/>
        <end position="347"/>
    </location>
</feature>
<dbReference type="PROSITE" id="PS00793">
    <property type="entry name" value="DHPS_2"/>
    <property type="match status" value="1"/>
</dbReference>
<proteinExistence type="inferred from homology"/>
<dbReference type="SUPFAM" id="SSF51717">
    <property type="entry name" value="Dihydropteroate synthetase-like"/>
    <property type="match status" value="1"/>
</dbReference>
<evidence type="ECO:0000256" key="9">
    <source>
        <dbReference type="ARBA" id="ARBA00022842"/>
    </source>
</evidence>
<dbReference type="FunFam" id="3.20.20.20:FF:000006">
    <property type="entry name" value="Dihydropteroate synthase"/>
    <property type="match status" value="1"/>
</dbReference>
<comment type="catalytic activity">
    <reaction evidence="1">
        <text>(7,8-dihydropterin-6-yl)methyl diphosphate + 4-aminobenzoate = 7,8-dihydropteroate + diphosphate</text>
        <dbReference type="Rhea" id="RHEA:19949"/>
        <dbReference type="ChEBI" id="CHEBI:17836"/>
        <dbReference type="ChEBI" id="CHEBI:17839"/>
        <dbReference type="ChEBI" id="CHEBI:33019"/>
        <dbReference type="ChEBI" id="CHEBI:72950"/>
        <dbReference type="EC" id="2.5.1.15"/>
    </reaction>
</comment>
<evidence type="ECO:0000313" key="14">
    <source>
        <dbReference type="Proteomes" id="UP001157947"/>
    </source>
</evidence>
<evidence type="ECO:0000256" key="7">
    <source>
        <dbReference type="ARBA" id="ARBA00022679"/>
    </source>
</evidence>
<dbReference type="InterPro" id="IPR011005">
    <property type="entry name" value="Dihydropteroate_synth-like_sf"/>
</dbReference>
<dbReference type="GO" id="GO:0046872">
    <property type="term" value="F:metal ion binding"/>
    <property type="evidence" value="ECO:0007669"/>
    <property type="project" value="UniProtKB-KW"/>
</dbReference>
<evidence type="ECO:0000256" key="6">
    <source>
        <dbReference type="ARBA" id="ARBA00016919"/>
    </source>
</evidence>
<evidence type="ECO:0000256" key="8">
    <source>
        <dbReference type="ARBA" id="ARBA00022723"/>
    </source>
</evidence>
<evidence type="ECO:0000256" key="3">
    <source>
        <dbReference type="ARBA" id="ARBA00004763"/>
    </source>
</evidence>
<dbReference type="Pfam" id="PF00809">
    <property type="entry name" value="Pterin_bind"/>
    <property type="match status" value="1"/>
</dbReference>
<evidence type="ECO:0000256" key="2">
    <source>
        <dbReference type="ARBA" id="ARBA00001946"/>
    </source>
</evidence>
<keyword evidence="14" id="KW-1185">Reference proteome</keyword>
<dbReference type="PANTHER" id="PTHR20941:SF1">
    <property type="entry name" value="FOLIC ACID SYNTHESIS PROTEIN FOL1"/>
    <property type="match status" value="1"/>
</dbReference>
<gene>
    <name evidence="13" type="ORF">SAMN06264868_10181</name>
</gene>
<dbReference type="GO" id="GO:0004156">
    <property type="term" value="F:dihydropteroate synthase activity"/>
    <property type="evidence" value="ECO:0007669"/>
    <property type="project" value="UniProtKB-EC"/>
</dbReference>
<name>A0AA45WIE2_9AQUI</name>
<dbReference type="PROSITE" id="PS50972">
    <property type="entry name" value="PTERIN_BINDING"/>
    <property type="match status" value="1"/>
</dbReference>
<dbReference type="RefSeq" id="WP_265133534.1">
    <property type="nucleotide sequence ID" value="NZ_FXTX01000001.1"/>
</dbReference>
<dbReference type="PANTHER" id="PTHR20941">
    <property type="entry name" value="FOLATE SYNTHESIS PROTEINS"/>
    <property type="match status" value="1"/>
</dbReference>
<dbReference type="NCBIfam" id="TIGR01496">
    <property type="entry name" value="DHPS"/>
    <property type="match status" value="1"/>
</dbReference>
<organism evidence="13 14">
    <name type="scientific">Venenivibrio stagnispumantis</name>
    <dbReference type="NCBI Taxonomy" id="407998"/>
    <lineage>
        <taxon>Bacteria</taxon>
        <taxon>Pseudomonadati</taxon>
        <taxon>Aquificota</taxon>
        <taxon>Aquificia</taxon>
        <taxon>Aquificales</taxon>
        <taxon>Hydrogenothermaceae</taxon>
        <taxon>Venenivibrio</taxon>
    </lineage>
</organism>
<evidence type="ECO:0000256" key="4">
    <source>
        <dbReference type="ARBA" id="ARBA00009503"/>
    </source>
</evidence>
<dbReference type="EC" id="2.5.1.15" evidence="5"/>
<protein>
    <recommendedName>
        <fullName evidence="6">Dihydropteroate synthase</fullName>
        <ecNumber evidence="5">2.5.1.15</ecNumber>
    </recommendedName>
    <alternativeName>
        <fullName evidence="11">Dihydropteroate pyrophosphorylase</fullName>
    </alternativeName>
</protein>
<dbReference type="EMBL" id="FXTX01000001">
    <property type="protein sequence ID" value="SMP00373.1"/>
    <property type="molecule type" value="Genomic_DNA"/>
</dbReference>
<dbReference type="InterPro" id="IPR000489">
    <property type="entry name" value="Pterin-binding_dom"/>
</dbReference>
<reference evidence="13" key="1">
    <citation type="submission" date="2017-05" db="EMBL/GenBank/DDBJ databases">
        <authorList>
            <person name="Varghese N."/>
            <person name="Submissions S."/>
        </authorList>
    </citation>
    <scope>NUCLEOTIDE SEQUENCE</scope>
    <source>
        <strain evidence="13">DSM 18763</strain>
    </source>
</reference>
<evidence type="ECO:0000313" key="13">
    <source>
        <dbReference type="EMBL" id="SMP00373.1"/>
    </source>
</evidence>
<evidence type="ECO:0000256" key="5">
    <source>
        <dbReference type="ARBA" id="ARBA00012458"/>
    </source>
</evidence>
<comment type="pathway">
    <text evidence="3">Cofactor biosynthesis; tetrahydrofolate biosynthesis; 7,8-dihydrofolate from 2-amino-4-hydroxy-6-hydroxymethyl-7,8-dihydropteridine diphosphate and 4-aminobenzoate: step 1/2.</text>
</comment>
<dbReference type="InterPro" id="IPR045031">
    <property type="entry name" value="DHP_synth-like"/>
</dbReference>
<accession>A0AA45WIE2</accession>
<comment type="cofactor">
    <cofactor evidence="2">
        <name>Mg(2+)</name>
        <dbReference type="ChEBI" id="CHEBI:18420"/>
    </cofactor>
</comment>
<keyword evidence="10" id="KW-0289">Folate biosynthesis</keyword>
<dbReference type="Gene3D" id="3.20.20.20">
    <property type="entry name" value="Dihydropteroate synthase-like"/>
    <property type="match status" value="1"/>
</dbReference>
<dbReference type="AlphaFoldDB" id="A0AA45WIE2"/>
<keyword evidence="9" id="KW-0460">Magnesium</keyword>
<keyword evidence="7" id="KW-0808">Transferase</keyword>
<sequence>MNKAFIQPIQKKAYKIIFENPFIEPVVVENEDQFKELIYKLKNEGKNQEAQELTEQWVNLKKEHFKINYKGKFINLGTKTVIMGVLNLTPDSFSNGDTNPYYKNVEKAVERIAKMLEEGADIIDIGGESTRPGATPVPVEEELERVLPVIKAARKELGDKFFISIDTYKSKVAQYAIEEGADIINDISGFTLDREMPSVVAKYDCPVIVNHIRGNPQTMQQGDIYYDDVVMDISKFLHKQISFAMEKGVRKDRFIIDPGIGFGKKVEHNVEIIKRLNEFKILGFPIMIGISRKSFLGIILKNLLNLEKMPSPKERLNATLGATAYAVLNGAHIVRTHDIKETVEFLTILDIIRGYKIV</sequence>
<dbReference type="GO" id="GO:0005829">
    <property type="term" value="C:cytosol"/>
    <property type="evidence" value="ECO:0007669"/>
    <property type="project" value="TreeGrafter"/>
</dbReference>
<evidence type="ECO:0000256" key="1">
    <source>
        <dbReference type="ARBA" id="ARBA00000012"/>
    </source>
</evidence>
<dbReference type="GO" id="GO:0046656">
    <property type="term" value="P:folic acid biosynthetic process"/>
    <property type="evidence" value="ECO:0007669"/>
    <property type="project" value="UniProtKB-KW"/>
</dbReference>
<dbReference type="CDD" id="cd00739">
    <property type="entry name" value="DHPS"/>
    <property type="match status" value="1"/>
</dbReference>
<comment type="caution">
    <text evidence="13">The sequence shown here is derived from an EMBL/GenBank/DDBJ whole genome shotgun (WGS) entry which is preliminary data.</text>
</comment>
<evidence type="ECO:0000256" key="11">
    <source>
        <dbReference type="ARBA" id="ARBA00030193"/>
    </source>
</evidence>
<evidence type="ECO:0000256" key="10">
    <source>
        <dbReference type="ARBA" id="ARBA00022909"/>
    </source>
</evidence>
<dbReference type="InterPro" id="IPR006390">
    <property type="entry name" value="DHP_synth_dom"/>
</dbReference>
<comment type="similarity">
    <text evidence="4">Belongs to the DHPS family.</text>
</comment>
<dbReference type="Proteomes" id="UP001157947">
    <property type="component" value="Unassembled WGS sequence"/>
</dbReference>
<evidence type="ECO:0000259" key="12">
    <source>
        <dbReference type="PROSITE" id="PS50972"/>
    </source>
</evidence>
<keyword evidence="8" id="KW-0479">Metal-binding</keyword>
<dbReference type="GO" id="GO:0046654">
    <property type="term" value="P:tetrahydrofolate biosynthetic process"/>
    <property type="evidence" value="ECO:0007669"/>
    <property type="project" value="TreeGrafter"/>
</dbReference>